<gene>
    <name evidence="2" type="ORF">XBLMG947_3785</name>
</gene>
<evidence type="ECO:0000256" key="1">
    <source>
        <dbReference type="SAM" id="MobiDB-lite"/>
    </source>
</evidence>
<dbReference type="EMBL" id="FLTX01000071">
    <property type="protein sequence ID" value="SBV52983.1"/>
    <property type="molecule type" value="Genomic_DNA"/>
</dbReference>
<protein>
    <submittedName>
        <fullName evidence="2">Uncharacterized protein</fullName>
    </submittedName>
</protein>
<feature type="compositionally biased region" description="Polar residues" evidence="1">
    <location>
        <begin position="1"/>
        <end position="10"/>
    </location>
</feature>
<organism evidence="2 3">
    <name type="scientific">Xanthomonas bromi</name>
    <dbReference type="NCBI Taxonomy" id="56449"/>
    <lineage>
        <taxon>Bacteria</taxon>
        <taxon>Pseudomonadati</taxon>
        <taxon>Pseudomonadota</taxon>
        <taxon>Gammaproteobacteria</taxon>
        <taxon>Lysobacterales</taxon>
        <taxon>Lysobacteraceae</taxon>
        <taxon>Xanthomonas</taxon>
    </lineage>
</organism>
<reference evidence="2 3" key="1">
    <citation type="submission" date="2016-06" db="EMBL/GenBank/DDBJ databases">
        <authorList>
            <person name="Kjaerup R.B."/>
            <person name="Dalgaard T.S."/>
            <person name="Juul-Madsen H.R."/>
        </authorList>
    </citation>
    <scope>NUCLEOTIDE SEQUENCE [LARGE SCALE GENOMIC DNA]</scope>
    <source>
        <strain evidence="2">LMG947</strain>
    </source>
</reference>
<dbReference type="AlphaFoldDB" id="A0A1C3NRF0"/>
<evidence type="ECO:0000313" key="2">
    <source>
        <dbReference type="EMBL" id="SBV52983.1"/>
    </source>
</evidence>
<evidence type="ECO:0000313" key="3">
    <source>
        <dbReference type="Proteomes" id="UP000092503"/>
    </source>
</evidence>
<sequence>MRDQNDTSTLELHIPGRPGRPPANGLWAMSDAERAKRYRERQAKRLVKGRRNLQELSDTLLLEQIRQVIANGSAKRTVARYVTELARRYG</sequence>
<dbReference type="Proteomes" id="UP000092503">
    <property type="component" value="Unassembled WGS sequence"/>
</dbReference>
<feature type="region of interest" description="Disordered" evidence="1">
    <location>
        <begin position="1"/>
        <end position="26"/>
    </location>
</feature>
<accession>A0A1C3NRF0</accession>
<proteinExistence type="predicted"/>
<name>A0A1C3NRF0_9XANT</name>
<dbReference type="STRING" id="56449.XBLMG947_3785"/>